<feature type="transmembrane region" description="Helical" evidence="2">
    <location>
        <begin position="260"/>
        <end position="278"/>
    </location>
</feature>
<feature type="transmembrane region" description="Helical" evidence="2">
    <location>
        <begin position="693"/>
        <end position="714"/>
    </location>
</feature>
<feature type="domain" description="SSD" evidence="3">
    <location>
        <begin position="287"/>
        <end position="422"/>
    </location>
</feature>
<dbReference type="Proteomes" id="UP000035680">
    <property type="component" value="Unassembled WGS sequence"/>
</dbReference>
<dbReference type="GO" id="GO:0018996">
    <property type="term" value="P:molting cycle, collagen and cuticulin-based cuticle"/>
    <property type="evidence" value="ECO:0007669"/>
    <property type="project" value="TreeGrafter"/>
</dbReference>
<dbReference type="PANTHER" id="PTHR10796:SF96">
    <property type="entry name" value="PATCHED-RELATED PROTEIN 9"/>
    <property type="match status" value="1"/>
</dbReference>
<reference evidence="5" key="2">
    <citation type="submission" date="2015-08" db="UniProtKB">
        <authorList>
            <consortium name="WormBaseParasite"/>
        </authorList>
    </citation>
    <scope>IDENTIFICATION</scope>
</reference>
<dbReference type="AlphaFoldDB" id="A0A0K0G1T6"/>
<feature type="transmembrane region" description="Helical" evidence="2">
    <location>
        <begin position="391"/>
        <end position="411"/>
    </location>
</feature>
<dbReference type="Pfam" id="PF12349">
    <property type="entry name" value="Sterol-sensing"/>
    <property type="match status" value="1"/>
</dbReference>
<dbReference type="InterPro" id="IPR051697">
    <property type="entry name" value="Patched_domain-protein"/>
</dbReference>
<comment type="similarity">
    <text evidence="1">Belongs to the patched family.</text>
</comment>
<name>A0A0K0G1T6_STRVS</name>
<evidence type="ECO:0000259" key="3">
    <source>
        <dbReference type="PROSITE" id="PS50156"/>
    </source>
</evidence>
<evidence type="ECO:0000256" key="2">
    <source>
        <dbReference type="SAM" id="Phobius"/>
    </source>
</evidence>
<evidence type="ECO:0000313" key="4">
    <source>
        <dbReference type="Proteomes" id="UP000035680"/>
    </source>
</evidence>
<sequence>MKPIIYYIERFFQYKVLFISKYSKIFIYLPILITVLSIYAISNIKISRNNSLEIFLPSNLEAYDNVKKIQKLFPSLEPLRDEYYILDKKVAYFIIEDISDKENILRKSVLEAMSRIHNDIMDIRTSNGKNFNDLCIKKNGICQQHPLPLLMKKDSVLEITKLMGRYPFMNFGNLTIDNTLIFGDVKLNKNKIDRKGNSQIIKSRSIKIPYQLNPNTPEIEEWMCLFDERLSHIASKKDINLYYTTSTSLPRELAKNGETLIPYLPKMGLLLIISTTAFCISRKGPLSRTFLGLCSLINAAMSVITTIGILISIGFPFLEIIYIIPFLMLSIGTDNMFLMLQAWSEKIKNEEVNDSNFNIILSKAIGEVGCSILMTTLTDSISYFIGSFSTFHIVKVFCTYSTLSIVIMFVYQCTFLTGIMINTCRMEINGNIIEYDIKCFDRFWNYLSRIYTFIIDKYIKVLENKLCAPIVGVIFLLYLLLSSYYIFNINIGVQLEKLSQSDSYVSKEIVASERLYNDYGLYSYVIIDVSNISLSLYEERNKLVKLYQKLTSRTDLLSKDVFFFSIFNKVFPYNFPTDEIFKNYLLLSLTKPSLSKYKSDFSYDNKNNCSKISYIKMVLRQRQSTPSNIMRRYQHLKEILKESNYSCFVFDNSFIKIDQDRLTIKTSLENVVIATITIIGVFIIVLPKAIRTLGCVILSILSINLGVVGLLSVAGIRLDIISMITMIMSIGYSVDYISHVILHYLSQENDKLKKSLKFIALPLLQASTTTILGVIMLINISSYIVKTFTITVVSVVGVGLLHSLLFLPVGLQYLVRDKESLNNNKRNDLSIRIQEINNNKLSSIYTSKDFGIINAYYGG</sequence>
<feature type="transmembrane region" description="Helical" evidence="2">
    <location>
        <begin position="25"/>
        <end position="42"/>
    </location>
</feature>
<protein>
    <submittedName>
        <fullName evidence="5">Patched-related protein 9 (inferred by orthology to a C. elegans protein)</fullName>
    </submittedName>
</protein>
<dbReference type="InterPro" id="IPR053958">
    <property type="entry name" value="HMGCR/SNAP/NPC1-like_SSD"/>
</dbReference>
<feature type="transmembrane region" description="Helical" evidence="2">
    <location>
        <begin position="290"/>
        <end position="314"/>
    </location>
</feature>
<feature type="transmembrane region" description="Helical" evidence="2">
    <location>
        <begin position="758"/>
        <end position="784"/>
    </location>
</feature>
<keyword evidence="4" id="KW-1185">Reference proteome</keyword>
<dbReference type="PROSITE" id="PS50156">
    <property type="entry name" value="SSD"/>
    <property type="match status" value="1"/>
</dbReference>
<keyword evidence="2" id="KW-0472">Membrane</keyword>
<feature type="transmembrane region" description="Helical" evidence="2">
    <location>
        <begin position="466"/>
        <end position="487"/>
    </location>
</feature>
<dbReference type="Gene3D" id="1.20.1640.10">
    <property type="entry name" value="Multidrug efflux transporter AcrB transmembrane domain"/>
    <property type="match status" value="2"/>
</dbReference>
<dbReference type="SUPFAM" id="SSF82866">
    <property type="entry name" value="Multidrug efflux transporter AcrB transmembrane domain"/>
    <property type="match status" value="2"/>
</dbReference>
<dbReference type="InterPro" id="IPR000731">
    <property type="entry name" value="SSD"/>
</dbReference>
<keyword evidence="2" id="KW-0812">Transmembrane</keyword>
<reference evidence="4" key="1">
    <citation type="submission" date="2014-07" db="EMBL/GenBank/DDBJ databases">
        <authorList>
            <person name="Martin A.A"/>
            <person name="De Silva N."/>
        </authorList>
    </citation>
    <scope>NUCLEOTIDE SEQUENCE</scope>
</reference>
<evidence type="ECO:0000313" key="5">
    <source>
        <dbReference type="WBParaSite" id="SVE_1867900.1"/>
    </source>
</evidence>
<dbReference type="PANTHER" id="PTHR10796">
    <property type="entry name" value="PATCHED-RELATED"/>
    <property type="match status" value="1"/>
</dbReference>
<feature type="transmembrane region" description="Helical" evidence="2">
    <location>
        <begin position="720"/>
        <end position="746"/>
    </location>
</feature>
<keyword evidence="2" id="KW-1133">Transmembrane helix</keyword>
<feature type="transmembrane region" description="Helical" evidence="2">
    <location>
        <begin position="668"/>
        <end position="686"/>
    </location>
</feature>
<accession>A0A0K0G1T6</accession>
<organism evidence="4 5">
    <name type="scientific">Strongyloides venezuelensis</name>
    <name type="common">Threadworm</name>
    <dbReference type="NCBI Taxonomy" id="75913"/>
    <lineage>
        <taxon>Eukaryota</taxon>
        <taxon>Metazoa</taxon>
        <taxon>Ecdysozoa</taxon>
        <taxon>Nematoda</taxon>
        <taxon>Chromadorea</taxon>
        <taxon>Rhabditida</taxon>
        <taxon>Tylenchina</taxon>
        <taxon>Panagrolaimomorpha</taxon>
        <taxon>Strongyloidoidea</taxon>
        <taxon>Strongyloididae</taxon>
        <taxon>Strongyloides</taxon>
    </lineage>
</organism>
<dbReference type="WBParaSite" id="SVE_1867900.1">
    <property type="protein sequence ID" value="SVE_1867900.1"/>
    <property type="gene ID" value="SVE_1867900"/>
</dbReference>
<evidence type="ECO:0000256" key="1">
    <source>
        <dbReference type="ARBA" id="ARBA00005585"/>
    </source>
</evidence>
<feature type="transmembrane region" description="Helical" evidence="2">
    <location>
        <begin position="364"/>
        <end position="385"/>
    </location>
</feature>
<proteinExistence type="inferred from homology"/>
<dbReference type="GO" id="GO:0006897">
    <property type="term" value="P:endocytosis"/>
    <property type="evidence" value="ECO:0007669"/>
    <property type="project" value="TreeGrafter"/>
</dbReference>
<feature type="transmembrane region" description="Helical" evidence="2">
    <location>
        <begin position="320"/>
        <end position="343"/>
    </location>
</feature>
<feature type="transmembrane region" description="Helical" evidence="2">
    <location>
        <begin position="790"/>
        <end position="815"/>
    </location>
</feature>
<dbReference type="GO" id="GO:0005886">
    <property type="term" value="C:plasma membrane"/>
    <property type="evidence" value="ECO:0007669"/>
    <property type="project" value="TreeGrafter"/>
</dbReference>
<dbReference type="GO" id="GO:0030659">
    <property type="term" value="C:cytoplasmic vesicle membrane"/>
    <property type="evidence" value="ECO:0007669"/>
    <property type="project" value="TreeGrafter"/>
</dbReference>